<organism evidence="1">
    <name type="scientific">Schistosoma haematobium</name>
    <name type="common">Blood fluke</name>
    <dbReference type="NCBI Taxonomy" id="6185"/>
    <lineage>
        <taxon>Eukaryota</taxon>
        <taxon>Metazoa</taxon>
        <taxon>Spiralia</taxon>
        <taxon>Lophotrochozoa</taxon>
        <taxon>Platyhelminthes</taxon>
        <taxon>Trematoda</taxon>
        <taxon>Digenea</taxon>
        <taxon>Strigeidida</taxon>
        <taxon>Schistosomatoidea</taxon>
        <taxon>Schistosomatidae</taxon>
        <taxon>Schistosoma</taxon>
    </lineage>
</organism>
<evidence type="ECO:0000313" key="1">
    <source>
        <dbReference type="EMBL" id="KGB32604.1"/>
    </source>
</evidence>
<reference evidence="1" key="1">
    <citation type="journal article" date="2012" name="Nat. Genet.">
        <title>Whole-genome sequence of Schistosoma haematobium.</title>
        <authorList>
            <person name="Young N.D."/>
            <person name="Jex A.R."/>
            <person name="Li B."/>
            <person name="Liu S."/>
            <person name="Yang L."/>
            <person name="Xiong Z."/>
            <person name="Li Y."/>
            <person name="Cantacessi C."/>
            <person name="Hall R.S."/>
            <person name="Xu X."/>
            <person name="Chen F."/>
            <person name="Wu X."/>
            <person name="Zerlotini A."/>
            <person name="Oliveira G."/>
            <person name="Hofmann A."/>
            <person name="Zhang G."/>
            <person name="Fang X."/>
            <person name="Kang Y."/>
            <person name="Campbell B.E."/>
            <person name="Loukas A."/>
            <person name="Ranganathan S."/>
            <person name="Rollinson D."/>
            <person name="Rinaldi G."/>
            <person name="Brindley P.J."/>
            <person name="Yang H."/>
            <person name="Wang J."/>
            <person name="Wang J."/>
            <person name="Gasser R.B."/>
        </authorList>
    </citation>
    <scope>NUCLEOTIDE SEQUENCE [LARGE SCALE GENOMIC DNA]</scope>
</reference>
<name>A0A094ZI77_SCHHA</name>
<gene>
    <name evidence="1" type="ORF">MS3_00716</name>
</gene>
<sequence length="62" mass="7287">MLEDNYNLRASSMRLDILLNPSFQRIIQIIELCCFINVLINKQVNDIIKYSNFNVDLLKSQP</sequence>
<proteinExistence type="predicted"/>
<dbReference type="EMBL" id="KL250509">
    <property type="protein sequence ID" value="KGB32604.1"/>
    <property type="molecule type" value="Genomic_DNA"/>
</dbReference>
<accession>A0A094ZI77</accession>
<dbReference type="AlphaFoldDB" id="A0A094ZI77"/>
<protein>
    <submittedName>
        <fullName evidence="1">Uncharacterized protein</fullName>
    </submittedName>
</protein>